<dbReference type="GO" id="GO:0004077">
    <property type="term" value="F:biotin--[biotin carboxyl-carrier protein] ligase activity"/>
    <property type="evidence" value="ECO:0007669"/>
    <property type="project" value="UniProtKB-EC"/>
</dbReference>
<reference evidence="5 6" key="1">
    <citation type="submission" date="2018-06" db="EMBL/GenBank/DDBJ databases">
        <title>Draft genome sequence of hyperthermophilic methanogen Methanothermobacter tenebrarum sp. MCM-B 1447.</title>
        <authorList>
            <person name="Pore S.D."/>
            <person name="Dagar S."/>
            <person name="Dhakephalkar P.K."/>
        </authorList>
    </citation>
    <scope>NUCLEOTIDE SEQUENCE [LARGE SCALE GENOMIC DNA]</scope>
    <source>
        <strain evidence="5 6">MCM B 1447</strain>
    </source>
</reference>
<evidence type="ECO:0000313" key="6">
    <source>
        <dbReference type="Proteomes" id="UP000249782"/>
    </source>
</evidence>
<dbReference type="EMBL" id="QLOE01000001">
    <property type="protein sequence ID" value="RAO79853.1"/>
    <property type="molecule type" value="Genomic_DNA"/>
</dbReference>
<dbReference type="Gene3D" id="3.30.930.10">
    <property type="entry name" value="Bira Bifunctional Protein, Domain 2"/>
    <property type="match status" value="1"/>
</dbReference>
<proteinExistence type="inferred from homology"/>
<dbReference type="SUPFAM" id="SSF50037">
    <property type="entry name" value="C-terminal domain of transcriptional repressors"/>
    <property type="match status" value="1"/>
</dbReference>
<dbReference type="SUPFAM" id="SSF55681">
    <property type="entry name" value="Class II aaRS and biotin synthetases"/>
    <property type="match status" value="1"/>
</dbReference>
<feature type="domain" description="BPL/LPL catalytic" evidence="4">
    <location>
        <begin position="66"/>
        <end position="256"/>
    </location>
</feature>
<evidence type="ECO:0000256" key="2">
    <source>
        <dbReference type="ARBA" id="ARBA00022741"/>
    </source>
</evidence>
<evidence type="ECO:0000256" key="3">
    <source>
        <dbReference type="ARBA" id="ARBA00022840"/>
    </source>
</evidence>
<dbReference type="PROSITE" id="PS51733">
    <property type="entry name" value="BPL_LPL_CATALYTIC"/>
    <property type="match status" value="1"/>
</dbReference>
<comment type="caution">
    <text evidence="5">The sequence shown here is derived from an EMBL/GenBank/DDBJ whole genome shotgun (WGS) entry which is preliminary data.</text>
</comment>
<keyword evidence="2" id="KW-0547">Nucleotide-binding</keyword>
<dbReference type="InterPro" id="IPR004408">
    <property type="entry name" value="Biotin_CoA_COase_ligase"/>
</dbReference>
<dbReference type="Pfam" id="PF03099">
    <property type="entry name" value="BPL_LplA_LipB"/>
    <property type="match status" value="1"/>
</dbReference>
<dbReference type="RefSeq" id="WP_112093163.1">
    <property type="nucleotide sequence ID" value="NZ_QLOE01000001.1"/>
</dbReference>
<evidence type="ECO:0000256" key="1">
    <source>
        <dbReference type="ARBA" id="ARBA00022598"/>
    </source>
</evidence>
<dbReference type="GO" id="GO:0005737">
    <property type="term" value="C:cytoplasm"/>
    <property type="evidence" value="ECO:0007669"/>
    <property type="project" value="TreeGrafter"/>
</dbReference>
<keyword evidence="6" id="KW-1185">Reference proteome</keyword>
<dbReference type="InterPro" id="IPR036390">
    <property type="entry name" value="WH_DNA-bd_sf"/>
</dbReference>
<dbReference type="OrthoDB" id="46252at2157"/>
<dbReference type="InterPro" id="IPR045864">
    <property type="entry name" value="aa-tRNA-synth_II/BPL/LPL"/>
</dbReference>
<dbReference type="Gene3D" id="2.30.30.100">
    <property type="match status" value="1"/>
</dbReference>
<sequence length="323" mass="36504">MNYKVLEFLYENREKFASVGEMASKLGLEPDKVLEILKILEDRGYKFEKSDEGYRLKEPSDDLSPSKIKEGLETRYIGREIYCFDEVDSTNIIAKELAEDDASEGTVVIAKTQTRGRGRRGKKWISPRGGIWMSIILRPEIPPAKAPHLTLVTGVAVAKTLKREFGLDVGIKWPNDILIGDKKVCGILTEAHARFNTIEYIVVGIGIDTNVDVDLFPEEFREGATSLKRELGVDVDSVDLIRKLLVEFEKVYEDFKRGRFPEILNEWRRFSKTIGSYVEIRKQLGEIVRGEAVGVNSEGALILELDNGKLRKIVSGECIHLGR</sequence>
<dbReference type="AlphaFoldDB" id="A0A328PEJ6"/>
<dbReference type="InterPro" id="IPR004143">
    <property type="entry name" value="BPL_LPL_catalytic"/>
</dbReference>
<gene>
    <name evidence="5" type="ORF">DPC56_00815</name>
</gene>
<accession>A0A328PEJ6</accession>
<dbReference type="HAMAP" id="MF_00978">
    <property type="entry name" value="Bifunct_BirA"/>
    <property type="match status" value="1"/>
</dbReference>
<dbReference type="InterPro" id="IPR008988">
    <property type="entry name" value="Transcriptional_repressor_C"/>
</dbReference>
<dbReference type="GO" id="GO:0005524">
    <property type="term" value="F:ATP binding"/>
    <property type="evidence" value="ECO:0007669"/>
    <property type="project" value="UniProtKB-KW"/>
</dbReference>
<dbReference type="CDD" id="cd16442">
    <property type="entry name" value="BPL"/>
    <property type="match status" value="1"/>
</dbReference>
<dbReference type="InterPro" id="IPR003142">
    <property type="entry name" value="BPL_C"/>
</dbReference>
<organism evidence="5 6">
    <name type="scientific">Methanothermobacter tenebrarum</name>
    <dbReference type="NCBI Taxonomy" id="680118"/>
    <lineage>
        <taxon>Archaea</taxon>
        <taxon>Methanobacteriati</taxon>
        <taxon>Methanobacteriota</taxon>
        <taxon>Methanomada group</taxon>
        <taxon>Methanobacteria</taxon>
        <taxon>Methanobacteriales</taxon>
        <taxon>Methanobacteriaceae</taxon>
        <taxon>Methanothermobacter</taxon>
    </lineage>
</organism>
<dbReference type="InterPro" id="IPR036388">
    <property type="entry name" value="WH-like_DNA-bd_sf"/>
</dbReference>
<dbReference type="EC" id="6.3.4.15" evidence="5"/>
<dbReference type="PANTHER" id="PTHR12835">
    <property type="entry name" value="BIOTIN PROTEIN LIGASE"/>
    <property type="match status" value="1"/>
</dbReference>
<protein>
    <submittedName>
        <fullName evidence="5">Biotin--[acetyl-CoA-carboxylase] ligase</fullName>
        <ecNumber evidence="5">6.3.4.15</ecNumber>
    </submittedName>
</protein>
<evidence type="ECO:0000313" key="5">
    <source>
        <dbReference type="EMBL" id="RAO79853.1"/>
    </source>
</evidence>
<dbReference type="Pfam" id="PF02237">
    <property type="entry name" value="BPL_C"/>
    <property type="match status" value="1"/>
</dbReference>
<dbReference type="SUPFAM" id="SSF46785">
    <property type="entry name" value="Winged helix' DNA-binding domain"/>
    <property type="match status" value="1"/>
</dbReference>
<dbReference type="NCBIfam" id="TIGR00121">
    <property type="entry name" value="birA_ligase"/>
    <property type="match status" value="1"/>
</dbReference>
<keyword evidence="1 5" id="KW-0436">Ligase</keyword>
<dbReference type="Gene3D" id="1.10.10.10">
    <property type="entry name" value="Winged helix-like DNA-binding domain superfamily/Winged helix DNA-binding domain"/>
    <property type="match status" value="1"/>
</dbReference>
<dbReference type="GO" id="GO:0006355">
    <property type="term" value="P:regulation of DNA-templated transcription"/>
    <property type="evidence" value="ECO:0007669"/>
    <property type="project" value="InterPro"/>
</dbReference>
<name>A0A328PEJ6_9EURY</name>
<dbReference type="InterPro" id="IPR030855">
    <property type="entry name" value="Bifunct_BirA"/>
</dbReference>
<dbReference type="Proteomes" id="UP000249782">
    <property type="component" value="Unassembled WGS sequence"/>
</dbReference>
<dbReference type="PANTHER" id="PTHR12835:SF5">
    <property type="entry name" value="BIOTIN--PROTEIN LIGASE"/>
    <property type="match status" value="1"/>
</dbReference>
<keyword evidence="3" id="KW-0067">ATP-binding</keyword>
<evidence type="ECO:0000259" key="4">
    <source>
        <dbReference type="PROSITE" id="PS51733"/>
    </source>
</evidence>